<sequence>MSEYSRATLAIVAALGIYAPVGFLNCKNFPVTIHVLPDRLIGPVLAIYAFLIAGVWIVAVVLFFEACKVAPHAVVIERWKARYFIFGLAVYLMVVHYGSIRYCR</sequence>
<feature type="transmembrane region" description="Helical" evidence="1">
    <location>
        <begin position="7"/>
        <end position="25"/>
    </location>
</feature>
<protein>
    <submittedName>
        <fullName evidence="2">Uncharacterized protein</fullName>
    </submittedName>
</protein>
<accession>A0A1X7CCV0</accession>
<name>A0A1X7CCV0_TRICW</name>
<dbReference type="AlphaFoldDB" id="A0A1X7CCV0"/>
<keyword evidence="3" id="KW-1185">Reference proteome</keyword>
<organism evidence="2 3">
    <name type="scientific">Trinickia caryophylli</name>
    <name type="common">Paraburkholderia caryophylli</name>
    <dbReference type="NCBI Taxonomy" id="28094"/>
    <lineage>
        <taxon>Bacteria</taxon>
        <taxon>Pseudomonadati</taxon>
        <taxon>Pseudomonadota</taxon>
        <taxon>Betaproteobacteria</taxon>
        <taxon>Burkholderiales</taxon>
        <taxon>Burkholderiaceae</taxon>
        <taxon>Trinickia</taxon>
    </lineage>
</organism>
<keyword evidence="1" id="KW-0812">Transmembrane</keyword>
<evidence type="ECO:0000256" key="1">
    <source>
        <dbReference type="SAM" id="Phobius"/>
    </source>
</evidence>
<feature type="transmembrane region" description="Helical" evidence="1">
    <location>
        <begin position="83"/>
        <end position="100"/>
    </location>
</feature>
<dbReference type="EMBL" id="FXAH01000001">
    <property type="protein sequence ID" value="SME94196.1"/>
    <property type="molecule type" value="Genomic_DNA"/>
</dbReference>
<dbReference type="Proteomes" id="UP000192911">
    <property type="component" value="Unassembled WGS sequence"/>
</dbReference>
<keyword evidence="1" id="KW-1133">Transmembrane helix</keyword>
<proteinExistence type="predicted"/>
<dbReference type="RefSeq" id="WP_139831094.1">
    <property type="nucleotide sequence ID" value="NZ_BSQD01000001.1"/>
</dbReference>
<evidence type="ECO:0000313" key="3">
    <source>
        <dbReference type="Proteomes" id="UP000192911"/>
    </source>
</evidence>
<feature type="transmembrane region" description="Helical" evidence="1">
    <location>
        <begin position="45"/>
        <end position="63"/>
    </location>
</feature>
<gene>
    <name evidence="2" type="ORF">SAMN06295900_101182</name>
</gene>
<evidence type="ECO:0000313" key="2">
    <source>
        <dbReference type="EMBL" id="SME94196.1"/>
    </source>
</evidence>
<reference evidence="3" key="1">
    <citation type="submission" date="2017-04" db="EMBL/GenBank/DDBJ databases">
        <authorList>
            <person name="Varghese N."/>
            <person name="Submissions S."/>
        </authorList>
    </citation>
    <scope>NUCLEOTIDE SEQUENCE [LARGE SCALE GENOMIC DNA]</scope>
    <source>
        <strain evidence="3">Ballard 720</strain>
    </source>
</reference>
<dbReference type="STRING" id="28094.SAMN06295900_101182"/>
<keyword evidence="1" id="KW-0472">Membrane</keyword>
<dbReference type="GeneID" id="95549339"/>